<comment type="caution">
    <text evidence="1">The sequence shown here is derived from an EMBL/GenBank/DDBJ whole genome shotgun (WGS) entry which is preliminary data.</text>
</comment>
<sequence>MDQGQTEVMAGHFLVGNWTNFEYEMDAFTMEKSKNLASNVYGYSFRKDGTLIQRSNSGWCGTPPVVTSDFQGTWRILGEEVIIEAKYWGGISVQTWKVTQLSNKTLRIEILSSEYREE</sequence>
<proteinExistence type="predicted"/>
<gene>
    <name evidence="1" type="ORF">P872_13780</name>
</gene>
<keyword evidence="2" id="KW-1185">Reference proteome</keyword>
<protein>
    <recommendedName>
        <fullName evidence="3">Lipocalin-like domain-containing protein</fullName>
    </recommendedName>
</protein>
<evidence type="ECO:0000313" key="1">
    <source>
        <dbReference type="EMBL" id="ERM80363.1"/>
    </source>
</evidence>
<organism evidence="1 2">
    <name type="scientific">Rhodonellum psychrophilum GCM71 = DSM 17998</name>
    <dbReference type="NCBI Taxonomy" id="1123057"/>
    <lineage>
        <taxon>Bacteria</taxon>
        <taxon>Pseudomonadati</taxon>
        <taxon>Bacteroidota</taxon>
        <taxon>Cytophagia</taxon>
        <taxon>Cytophagales</taxon>
        <taxon>Cytophagaceae</taxon>
        <taxon>Rhodonellum</taxon>
    </lineage>
</organism>
<accession>U5BR55</accession>
<dbReference type="AlphaFoldDB" id="U5BR55"/>
<evidence type="ECO:0000313" key="2">
    <source>
        <dbReference type="Proteomes" id="UP000016843"/>
    </source>
</evidence>
<name>U5BR55_9BACT</name>
<dbReference type="Proteomes" id="UP000016843">
    <property type="component" value="Unassembled WGS sequence"/>
</dbReference>
<evidence type="ECO:0008006" key="3">
    <source>
        <dbReference type="Google" id="ProtNLM"/>
    </source>
</evidence>
<dbReference type="EMBL" id="AWXR01000108">
    <property type="protein sequence ID" value="ERM80363.1"/>
    <property type="molecule type" value="Genomic_DNA"/>
</dbReference>
<reference evidence="1 2" key="1">
    <citation type="journal article" date="2013" name="Genome Announc.">
        <title>Draft Genome Sequence of the Psychrophilic and Alkaliphilic Rhodonellum psychrophilum Strain GCM71T.</title>
        <authorList>
            <person name="Hauptmann A.L."/>
            <person name="Glaring M.A."/>
            <person name="Hallin P.F."/>
            <person name="Prieme A."/>
            <person name="Stougaard P."/>
        </authorList>
    </citation>
    <scope>NUCLEOTIDE SEQUENCE [LARGE SCALE GENOMIC DNA]</scope>
    <source>
        <strain evidence="1 2">GCM71</strain>
    </source>
</reference>
<dbReference type="eggNOG" id="ENOG50331S9">
    <property type="taxonomic scope" value="Bacteria"/>
</dbReference>